<evidence type="ECO:0000256" key="2">
    <source>
        <dbReference type="ARBA" id="ARBA00022573"/>
    </source>
</evidence>
<evidence type="ECO:0000259" key="4">
    <source>
        <dbReference type="Pfam" id="PF01656"/>
    </source>
</evidence>
<dbReference type="AlphaFoldDB" id="E6PEE9"/>
<dbReference type="Pfam" id="PF01656">
    <property type="entry name" value="CbiA"/>
    <property type="match status" value="1"/>
</dbReference>
<dbReference type="InterPro" id="IPR033949">
    <property type="entry name" value="CobQ_GATase1"/>
</dbReference>
<comment type="caution">
    <text evidence="6">The sequence shown here is derived from an EMBL/GenBank/DDBJ whole genome shotgun (WGS) entry which is preliminary data.</text>
</comment>
<dbReference type="PANTHER" id="PTHR21343">
    <property type="entry name" value="DETHIOBIOTIN SYNTHETASE"/>
    <property type="match status" value="1"/>
</dbReference>
<keyword evidence="3" id="KW-0315">Glutamine amidotransferase</keyword>
<dbReference type="PROSITE" id="PS51274">
    <property type="entry name" value="GATASE_COBBQ"/>
    <property type="match status" value="1"/>
</dbReference>
<feature type="domain" description="CobB/CobQ-like glutamine amidotransferase" evidence="5">
    <location>
        <begin position="255"/>
        <end position="439"/>
    </location>
</feature>
<comment type="pathway">
    <text evidence="1">Cofactor biosynthesis; adenosylcobalamin biosynthesis.</text>
</comment>
<dbReference type="InterPro" id="IPR029062">
    <property type="entry name" value="Class_I_gatase-like"/>
</dbReference>
<dbReference type="Gene3D" id="3.40.50.300">
    <property type="entry name" value="P-loop containing nucleotide triphosphate hydrolases"/>
    <property type="match status" value="1"/>
</dbReference>
<dbReference type="PANTHER" id="PTHR21343:SF1">
    <property type="entry name" value="COBYRIC ACID SYNTHASE"/>
    <property type="match status" value="1"/>
</dbReference>
<feature type="domain" description="CobQ/CobB/MinD/ParA nucleotide binding" evidence="4">
    <location>
        <begin position="1"/>
        <end position="226"/>
    </location>
</feature>
<reference evidence="6" key="1">
    <citation type="submission" date="2009-10" db="EMBL/GenBank/DDBJ databases">
        <title>Diversity of trophic interactions inside an arsenic-rich microbial ecosystem.</title>
        <authorList>
            <person name="Bertin P.N."/>
            <person name="Heinrich-Salmeron A."/>
            <person name="Pelletier E."/>
            <person name="Goulhen-Chollet F."/>
            <person name="Arsene-Ploetze F."/>
            <person name="Gallien S."/>
            <person name="Calteau A."/>
            <person name="Vallenet D."/>
            <person name="Casiot C."/>
            <person name="Chane-Woon-Ming B."/>
            <person name="Giloteaux L."/>
            <person name="Barakat M."/>
            <person name="Bonnefoy V."/>
            <person name="Bruneel O."/>
            <person name="Chandler M."/>
            <person name="Cleiss J."/>
            <person name="Duran R."/>
            <person name="Elbaz-Poulichet F."/>
            <person name="Fonknechten N."/>
            <person name="Lauga B."/>
            <person name="Mornico D."/>
            <person name="Ortet P."/>
            <person name="Schaeffer C."/>
            <person name="Siguier P."/>
            <person name="Alexander Thil Smith A."/>
            <person name="Van Dorsselaer A."/>
            <person name="Weissenbach J."/>
            <person name="Medigue C."/>
            <person name="Le Paslier D."/>
        </authorList>
    </citation>
    <scope>NUCLEOTIDE SEQUENCE</scope>
</reference>
<protein>
    <submittedName>
        <fullName evidence="6">Cobyric acid synthase</fullName>
    </submittedName>
</protein>
<dbReference type="InterPro" id="IPR047045">
    <property type="entry name" value="CobQ_N"/>
</dbReference>
<dbReference type="NCBIfam" id="TIGR00313">
    <property type="entry name" value="cobQ"/>
    <property type="match status" value="1"/>
</dbReference>
<dbReference type="Pfam" id="PF07685">
    <property type="entry name" value="GATase_3"/>
    <property type="match status" value="1"/>
</dbReference>
<dbReference type="HAMAP" id="MF_00028">
    <property type="entry name" value="CobQ"/>
    <property type="match status" value="1"/>
</dbReference>
<dbReference type="InterPro" id="IPR004459">
    <property type="entry name" value="CobQ_synth"/>
</dbReference>
<evidence type="ECO:0000256" key="3">
    <source>
        <dbReference type="ARBA" id="ARBA00022962"/>
    </source>
</evidence>
<dbReference type="InterPro" id="IPR002586">
    <property type="entry name" value="CobQ/CobB/MinD/ParA_Nub-bd_dom"/>
</dbReference>
<name>E6PEE9_9ZZZZ</name>
<evidence type="ECO:0000256" key="1">
    <source>
        <dbReference type="ARBA" id="ARBA00004953"/>
    </source>
</evidence>
<accession>E6PEE9</accession>
<dbReference type="UniPathway" id="UPA00148"/>
<dbReference type="GO" id="GO:0003824">
    <property type="term" value="F:catalytic activity"/>
    <property type="evidence" value="ECO:0007669"/>
    <property type="project" value="InterPro"/>
</dbReference>
<dbReference type="EMBL" id="CABL01000004">
    <property type="protein sequence ID" value="CBH74834.1"/>
    <property type="molecule type" value="Genomic_DNA"/>
</dbReference>
<dbReference type="GO" id="GO:0009236">
    <property type="term" value="P:cobalamin biosynthetic process"/>
    <property type="evidence" value="ECO:0007669"/>
    <property type="project" value="UniProtKB-UniPathway"/>
</dbReference>
<dbReference type="CDD" id="cd01750">
    <property type="entry name" value="GATase1_CobQ"/>
    <property type="match status" value="1"/>
</dbReference>
<dbReference type="InterPro" id="IPR027417">
    <property type="entry name" value="P-loop_NTPase"/>
</dbReference>
<dbReference type="NCBIfam" id="NF001989">
    <property type="entry name" value="PRK00784.1"/>
    <property type="match status" value="1"/>
</dbReference>
<dbReference type="CDD" id="cd05389">
    <property type="entry name" value="CobQ_N"/>
    <property type="match status" value="1"/>
</dbReference>
<keyword evidence="2" id="KW-0169">Cobalamin biosynthesis</keyword>
<evidence type="ECO:0000313" key="6">
    <source>
        <dbReference type="EMBL" id="CBH74834.1"/>
    </source>
</evidence>
<dbReference type="InterPro" id="IPR011698">
    <property type="entry name" value="GATase_3"/>
</dbReference>
<gene>
    <name evidence="6" type="primary">cobQ</name>
    <name evidence="6" type="ORF">CARN1_0368</name>
</gene>
<proteinExistence type="inferred from homology"/>
<organism evidence="6">
    <name type="scientific">mine drainage metagenome</name>
    <dbReference type="NCBI Taxonomy" id="410659"/>
    <lineage>
        <taxon>unclassified sequences</taxon>
        <taxon>metagenomes</taxon>
        <taxon>ecological metagenomes</taxon>
    </lineage>
</organism>
<dbReference type="Gene3D" id="3.40.50.880">
    <property type="match status" value="1"/>
</dbReference>
<dbReference type="SUPFAM" id="SSF52317">
    <property type="entry name" value="Class I glutamine amidotransferase-like"/>
    <property type="match status" value="1"/>
</dbReference>
<evidence type="ECO:0000259" key="5">
    <source>
        <dbReference type="Pfam" id="PF07685"/>
    </source>
</evidence>
<sequence>MVLGTGSDVGKSLVTAALCRYLARLGIAVAPFKAQNMSLNSAVTPDGKEIGRAQALQAEAAGIAPSVDMNPVLLKPSSTDGAQVVLHGERFGTVHAADYRGRNRERFWPAVLESYERLASEYDAIVLEGAGSPAEINLREGDIVNMAMAHAADARCMLVGDIDRGGVFAAIYGTLALLDDHDRARIDGFTINKFRGDRSLLEPGIIEIERRCERRCFGVLPYLPGLQLDEEDSLALDRRRLGAPWGARREDERLRIAVLSYPYLSNFTDFEPLAAEPSVDLRYTDRFEDVANADLAILPGSKNTIADLQWLRARRLDEALRHAGHILGICGGMQMLGRRIEDPHAVEAGGKHEGLGLLALSTTMLQEKITRQVSGAHAATGAPIRGYEIHVGESEYDAASLPFAEIHDLGASNVRRDGARSEDGFVAGTYMHGLFDDDRFRHEYLGRLHASLGRAPAAQWFFVQRERERSLDRLADMVASELDLTTFFARLVERSLSPQRLGGGL</sequence>
<dbReference type="SUPFAM" id="SSF52540">
    <property type="entry name" value="P-loop containing nucleoside triphosphate hydrolases"/>
    <property type="match status" value="1"/>
</dbReference>